<evidence type="ECO:0000313" key="1">
    <source>
        <dbReference type="EMBL" id="VEL21380.1"/>
    </source>
</evidence>
<proteinExistence type="predicted"/>
<organism evidence="1 2">
    <name type="scientific">Protopolystoma xenopodis</name>
    <dbReference type="NCBI Taxonomy" id="117903"/>
    <lineage>
        <taxon>Eukaryota</taxon>
        <taxon>Metazoa</taxon>
        <taxon>Spiralia</taxon>
        <taxon>Lophotrochozoa</taxon>
        <taxon>Platyhelminthes</taxon>
        <taxon>Monogenea</taxon>
        <taxon>Polyopisthocotylea</taxon>
        <taxon>Polystomatidea</taxon>
        <taxon>Polystomatidae</taxon>
        <taxon>Protopolystoma</taxon>
    </lineage>
</organism>
<reference evidence="1" key="1">
    <citation type="submission" date="2018-11" db="EMBL/GenBank/DDBJ databases">
        <authorList>
            <consortium name="Pathogen Informatics"/>
        </authorList>
    </citation>
    <scope>NUCLEOTIDE SEQUENCE</scope>
</reference>
<evidence type="ECO:0000313" key="2">
    <source>
        <dbReference type="Proteomes" id="UP000784294"/>
    </source>
</evidence>
<gene>
    <name evidence="1" type="ORF">PXEA_LOCUS14820</name>
</gene>
<dbReference type="EMBL" id="CAAALY010050970">
    <property type="protein sequence ID" value="VEL21380.1"/>
    <property type="molecule type" value="Genomic_DNA"/>
</dbReference>
<sequence>MASTSRYADSISHHLDKGTLGTLFSLSSGPTESSDSSAVIPHLNSSLESSVEIDENNKCDKGKAVAHTTTVYEATTPTTVNTTSGTTSIGVNALRLSEEASLISFAGNSSMSTASNNALIVAAVAAEAAAAKHEAPDYPGWRLTNSIFS</sequence>
<accession>A0A3S5A6R1</accession>
<comment type="caution">
    <text evidence="1">The sequence shown here is derived from an EMBL/GenBank/DDBJ whole genome shotgun (WGS) entry which is preliminary data.</text>
</comment>
<protein>
    <submittedName>
        <fullName evidence="1">Uncharacterized protein</fullName>
    </submittedName>
</protein>
<dbReference type="Proteomes" id="UP000784294">
    <property type="component" value="Unassembled WGS sequence"/>
</dbReference>
<name>A0A3S5A6R1_9PLAT</name>
<dbReference type="AlphaFoldDB" id="A0A3S5A6R1"/>
<keyword evidence="2" id="KW-1185">Reference proteome</keyword>